<sequence>MAGIDGFDGVGFINKVLLLLFLLLLLFGSSNLEKLTDAPGED</sequence>
<protein>
    <submittedName>
        <fullName evidence="1">Uncharacterized protein</fullName>
    </submittedName>
</protein>
<name>A0A3P5XKL4_9BACL</name>
<organism evidence="1 2">
    <name type="scientific">Filibacter tadaridae</name>
    <dbReference type="NCBI Taxonomy" id="2483811"/>
    <lineage>
        <taxon>Bacteria</taxon>
        <taxon>Bacillati</taxon>
        <taxon>Bacillota</taxon>
        <taxon>Bacilli</taxon>
        <taxon>Bacillales</taxon>
        <taxon>Caryophanaceae</taxon>
        <taxon>Filibacter</taxon>
    </lineage>
</organism>
<keyword evidence="2" id="KW-1185">Reference proteome</keyword>
<evidence type="ECO:0000313" key="2">
    <source>
        <dbReference type="Proteomes" id="UP000270468"/>
    </source>
</evidence>
<dbReference type="Proteomes" id="UP000270468">
    <property type="component" value="Unassembled WGS sequence"/>
</dbReference>
<proteinExistence type="predicted"/>
<evidence type="ECO:0000313" key="1">
    <source>
        <dbReference type="EMBL" id="VDC28223.1"/>
    </source>
</evidence>
<accession>A0A3P5XKL4</accession>
<gene>
    <name evidence="1" type="ORF">FILTAD_01837</name>
</gene>
<dbReference type="AlphaFoldDB" id="A0A3P5XKL4"/>
<reference evidence="1 2" key="1">
    <citation type="submission" date="2018-11" db="EMBL/GenBank/DDBJ databases">
        <authorList>
            <person name="Criscuolo A."/>
        </authorList>
    </citation>
    <scope>NUCLEOTIDE SEQUENCE [LARGE SCALE GENOMIC DNA]</scope>
    <source>
        <strain evidence="1">ATB-66</strain>
    </source>
</reference>
<dbReference type="EMBL" id="UXAV01000041">
    <property type="protein sequence ID" value="VDC28223.1"/>
    <property type="molecule type" value="Genomic_DNA"/>
</dbReference>
<dbReference type="RefSeq" id="WP_282432579.1">
    <property type="nucleotide sequence ID" value="NZ_CBCRXF010000005.1"/>
</dbReference>